<keyword evidence="3" id="KW-1185">Reference proteome</keyword>
<name>A0A9P4VUV9_9PEZI</name>
<gene>
    <name evidence="2" type="ORF">M501DRAFT_993673</name>
</gene>
<dbReference type="OrthoDB" id="5373857at2759"/>
<proteinExistence type="predicted"/>
<evidence type="ECO:0000313" key="2">
    <source>
        <dbReference type="EMBL" id="KAF2842895.1"/>
    </source>
</evidence>
<comment type="caution">
    <text evidence="2">The sequence shown here is derived from an EMBL/GenBank/DDBJ whole genome shotgun (WGS) entry which is preliminary data.</text>
</comment>
<evidence type="ECO:0000256" key="1">
    <source>
        <dbReference type="SAM" id="MobiDB-lite"/>
    </source>
</evidence>
<evidence type="ECO:0000313" key="3">
    <source>
        <dbReference type="Proteomes" id="UP000799429"/>
    </source>
</evidence>
<protein>
    <submittedName>
        <fullName evidence="2">Uncharacterized protein</fullName>
    </submittedName>
</protein>
<sequence length="111" mass="11739">MSGFFSKPRNLAILGAATAGAGAYIVSYTGIKTPGVKNIESRITAGGGSPNQYPATATKLGDPSDATPRHENPKGVDTKNFKDNISDQKVEEPALLDKAFNKMHYGNEKGK</sequence>
<accession>A0A9P4VUV9</accession>
<dbReference type="Proteomes" id="UP000799429">
    <property type="component" value="Unassembled WGS sequence"/>
</dbReference>
<feature type="compositionally biased region" description="Basic and acidic residues" evidence="1">
    <location>
        <begin position="67"/>
        <end position="86"/>
    </location>
</feature>
<dbReference type="EMBL" id="MU006089">
    <property type="protein sequence ID" value="KAF2842895.1"/>
    <property type="molecule type" value="Genomic_DNA"/>
</dbReference>
<reference evidence="2" key="1">
    <citation type="journal article" date="2020" name="Stud. Mycol.">
        <title>101 Dothideomycetes genomes: a test case for predicting lifestyles and emergence of pathogens.</title>
        <authorList>
            <person name="Haridas S."/>
            <person name="Albert R."/>
            <person name="Binder M."/>
            <person name="Bloem J."/>
            <person name="Labutti K."/>
            <person name="Salamov A."/>
            <person name="Andreopoulos B."/>
            <person name="Baker S."/>
            <person name="Barry K."/>
            <person name="Bills G."/>
            <person name="Bluhm B."/>
            <person name="Cannon C."/>
            <person name="Castanera R."/>
            <person name="Culley D."/>
            <person name="Daum C."/>
            <person name="Ezra D."/>
            <person name="Gonzalez J."/>
            <person name="Henrissat B."/>
            <person name="Kuo A."/>
            <person name="Liang C."/>
            <person name="Lipzen A."/>
            <person name="Lutzoni F."/>
            <person name="Magnuson J."/>
            <person name="Mondo S."/>
            <person name="Nolan M."/>
            <person name="Ohm R."/>
            <person name="Pangilinan J."/>
            <person name="Park H.-J."/>
            <person name="Ramirez L."/>
            <person name="Alfaro M."/>
            <person name="Sun H."/>
            <person name="Tritt A."/>
            <person name="Yoshinaga Y."/>
            <person name="Zwiers L.-H."/>
            <person name="Turgeon B."/>
            <person name="Goodwin S."/>
            <person name="Spatafora J."/>
            <person name="Crous P."/>
            <person name="Grigoriev I."/>
        </authorList>
    </citation>
    <scope>NUCLEOTIDE SEQUENCE</scope>
    <source>
        <strain evidence="2">CBS 101060</strain>
    </source>
</reference>
<dbReference type="AlphaFoldDB" id="A0A9P4VUV9"/>
<feature type="region of interest" description="Disordered" evidence="1">
    <location>
        <begin position="40"/>
        <end position="86"/>
    </location>
</feature>
<organism evidence="2 3">
    <name type="scientific">Patellaria atrata CBS 101060</name>
    <dbReference type="NCBI Taxonomy" id="1346257"/>
    <lineage>
        <taxon>Eukaryota</taxon>
        <taxon>Fungi</taxon>
        <taxon>Dikarya</taxon>
        <taxon>Ascomycota</taxon>
        <taxon>Pezizomycotina</taxon>
        <taxon>Dothideomycetes</taxon>
        <taxon>Dothideomycetes incertae sedis</taxon>
        <taxon>Patellariales</taxon>
        <taxon>Patellariaceae</taxon>
        <taxon>Patellaria</taxon>
    </lineage>
</organism>